<proteinExistence type="predicted"/>
<keyword evidence="2" id="KW-1185">Reference proteome</keyword>
<protein>
    <submittedName>
        <fullName evidence="1">Uncharacterized protein</fullName>
    </submittedName>
</protein>
<dbReference type="Proteomes" id="UP000023703">
    <property type="component" value="Chromosome"/>
</dbReference>
<dbReference type="EMBL" id="CP006842">
    <property type="protein sequence ID" value="AHW65547.1"/>
    <property type="molecule type" value="Genomic_DNA"/>
</dbReference>
<dbReference type="KEGG" id="cgy:CGLY_15555"/>
<gene>
    <name evidence="1" type="ORF">CGLY_15555</name>
</gene>
<dbReference type="AlphaFoldDB" id="X5DY67"/>
<evidence type="ECO:0000313" key="2">
    <source>
        <dbReference type="Proteomes" id="UP000023703"/>
    </source>
</evidence>
<reference evidence="1 2" key="1">
    <citation type="journal article" date="2015" name="Int. J. Syst. Evol. Microbiol.">
        <title>Revisiting Corynebacterium glyciniphilum (ex Kubota et al., 1972) sp. nov., nom. rev., isolated from putrefied banana.</title>
        <authorList>
            <person name="Al-Dilaimi A."/>
            <person name="Bednarz H."/>
            <person name="Lomker A."/>
            <person name="Niehaus K."/>
            <person name="Kalinowski J."/>
            <person name="Ruckert C."/>
        </authorList>
    </citation>
    <scope>NUCLEOTIDE SEQUENCE [LARGE SCALE GENOMIC DNA]</scope>
    <source>
        <strain evidence="1">AJ 3170</strain>
    </source>
</reference>
<sequence>MRRVKDPLRIPRVLETLAQAWESQPDLTLPQLYGVLESRGVGWNSTDEEVVDTLFALAAERPSLLTADSPGRYLVETEQPSYRVTLDPWWAAVRPARRGPETEAPQPVVWRHGGIRRCAIGQPLTVLSAEGTVHRFGLVTRITVLTTTVDSITDAPDLGGLQREELDGHVYLLRLAGDEHAGTTVLLDHALWIFDVSRREVQRDRVPWTRLVSASVGTELVVERPNGGRMQLPVVEQITVLE</sequence>
<name>X5DY67_9CORY</name>
<dbReference type="HOGENOM" id="CLU_090942_0_0_11"/>
<accession>X5DY67</accession>
<dbReference type="eggNOG" id="ENOG5031ITU">
    <property type="taxonomic scope" value="Bacteria"/>
</dbReference>
<organism evidence="1 2">
    <name type="scientific">Corynebacterium glyciniphilum AJ 3170</name>
    <dbReference type="NCBI Taxonomy" id="1404245"/>
    <lineage>
        <taxon>Bacteria</taxon>
        <taxon>Bacillati</taxon>
        <taxon>Actinomycetota</taxon>
        <taxon>Actinomycetes</taxon>
        <taxon>Mycobacteriales</taxon>
        <taxon>Corynebacteriaceae</taxon>
        <taxon>Corynebacterium</taxon>
    </lineage>
</organism>
<evidence type="ECO:0000313" key="1">
    <source>
        <dbReference type="EMBL" id="AHW65547.1"/>
    </source>
</evidence>